<dbReference type="EMBL" id="BARS01002850">
    <property type="protein sequence ID" value="GAF73765.1"/>
    <property type="molecule type" value="Genomic_DNA"/>
</dbReference>
<accession>X0TCG3</accession>
<comment type="caution">
    <text evidence="1">The sequence shown here is derived from an EMBL/GenBank/DDBJ whole genome shotgun (WGS) entry which is preliminary data.</text>
</comment>
<organism evidence="1">
    <name type="scientific">marine sediment metagenome</name>
    <dbReference type="NCBI Taxonomy" id="412755"/>
    <lineage>
        <taxon>unclassified sequences</taxon>
        <taxon>metagenomes</taxon>
        <taxon>ecological metagenomes</taxon>
    </lineage>
</organism>
<dbReference type="PANTHER" id="PTHR30528">
    <property type="entry name" value="CYTOPLASMIC PROTEIN"/>
    <property type="match status" value="1"/>
</dbReference>
<dbReference type="Pfam" id="PF06224">
    <property type="entry name" value="AlkZ-like"/>
    <property type="match status" value="1"/>
</dbReference>
<proteinExistence type="predicted"/>
<dbReference type="PANTHER" id="PTHR30528:SF0">
    <property type="entry name" value="CYTOPLASMIC PROTEIN"/>
    <property type="match status" value="1"/>
</dbReference>
<protein>
    <submittedName>
        <fullName evidence="1">Uncharacterized protein</fullName>
    </submittedName>
</protein>
<sequence>MRDWAAGDKSWNKRAKEWMDQNLDLRDHVLGEITESGPLPSKAFHDSANVKWRSGGWTNGQNVRSMLTYLWEQGKIMVSHRQGLIKYWDLADRCLPSWTPREDLTWSQTVIRAAQRSLIALGVGTQGHIKRHFTRGNYPDLDNELKK</sequence>
<evidence type="ECO:0000313" key="1">
    <source>
        <dbReference type="EMBL" id="GAF73765.1"/>
    </source>
</evidence>
<name>X0TCG3_9ZZZZ</name>
<dbReference type="AlphaFoldDB" id="X0TCG3"/>
<dbReference type="InterPro" id="IPR009351">
    <property type="entry name" value="AlkZ-like"/>
</dbReference>
<feature type="non-terminal residue" evidence="1">
    <location>
        <position position="147"/>
    </location>
</feature>
<reference evidence="1" key="1">
    <citation type="journal article" date="2014" name="Front. Microbiol.">
        <title>High frequency of phylogenetically diverse reductive dehalogenase-homologous genes in deep subseafloor sedimentary metagenomes.</title>
        <authorList>
            <person name="Kawai M."/>
            <person name="Futagami T."/>
            <person name="Toyoda A."/>
            <person name="Takaki Y."/>
            <person name="Nishi S."/>
            <person name="Hori S."/>
            <person name="Arai W."/>
            <person name="Tsubouchi T."/>
            <person name="Morono Y."/>
            <person name="Uchiyama I."/>
            <person name="Ito T."/>
            <person name="Fujiyama A."/>
            <person name="Inagaki F."/>
            <person name="Takami H."/>
        </authorList>
    </citation>
    <scope>NUCLEOTIDE SEQUENCE</scope>
    <source>
        <strain evidence="1">Expedition CK06-06</strain>
    </source>
</reference>
<gene>
    <name evidence="1" type="ORF">S01H1_05468</name>
</gene>